<dbReference type="OrthoDB" id="10592789at2759"/>
<keyword evidence="2" id="KW-1185">Reference proteome</keyword>
<protein>
    <submittedName>
        <fullName evidence="1">Uncharacterized protein</fullName>
    </submittedName>
</protein>
<name>A0A4Y2BFC1_ARAVE</name>
<evidence type="ECO:0000313" key="1">
    <source>
        <dbReference type="EMBL" id="GBL90239.1"/>
    </source>
</evidence>
<dbReference type="AlphaFoldDB" id="A0A4Y2BFC1"/>
<sequence length="121" mass="13777">MSLKVLSIASYYFFQSFQQHLNSMLENDTSFEAIRESIHFLQLHKIEKLLSQAMCHRSEDVINVRGNVWSIRGFPFKHFQQHVVERCHAAKLLCRVSAGIAAVFPSILGSNTSIVVDSELP</sequence>
<comment type="caution">
    <text evidence="1">The sequence shown here is derived from an EMBL/GenBank/DDBJ whole genome shotgun (WGS) entry which is preliminary data.</text>
</comment>
<accession>A0A4Y2BFC1</accession>
<evidence type="ECO:0000313" key="2">
    <source>
        <dbReference type="Proteomes" id="UP000499080"/>
    </source>
</evidence>
<dbReference type="Proteomes" id="UP000499080">
    <property type="component" value="Unassembled WGS sequence"/>
</dbReference>
<reference evidence="1 2" key="1">
    <citation type="journal article" date="2019" name="Sci. Rep.">
        <title>Orb-weaving spider Araneus ventricosus genome elucidates the spidroin gene catalogue.</title>
        <authorList>
            <person name="Kono N."/>
            <person name="Nakamura H."/>
            <person name="Ohtoshi R."/>
            <person name="Moran D.A.P."/>
            <person name="Shinohara A."/>
            <person name="Yoshida Y."/>
            <person name="Fujiwara M."/>
            <person name="Mori M."/>
            <person name="Tomita M."/>
            <person name="Arakawa K."/>
        </authorList>
    </citation>
    <scope>NUCLEOTIDE SEQUENCE [LARGE SCALE GENOMIC DNA]</scope>
</reference>
<proteinExistence type="predicted"/>
<organism evidence="1 2">
    <name type="scientific">Araneus ventricosus</name>
    <name type="common">Orbweaver spider</name>
    <name type="synonym">Epeira ventricosa</name>
    <dbReference type="NCBI Taxonomy" id="182803"/>
    <lineage>
        <taxon>Eukaryota</taxon>
        <taxon>Metazoa</taxon>
        <taxon>Ecdysozoa</taxon>
        <taxon>Arthropoda</taxon>
        <taxon>Chelicerata</taxon>
        <taxon>Arachnida</taxon>
        <taxon>Araneae</taxon>
        <taxon>Araneomorphae</taxon>
        <taxon>Entelegynae</taxon>
        <taxon>Araneoidea</taxon>
        <taxon>Araneidae</taxon>
        <taxon>Araneus</taxon>
    </lineage>
</organism>
<dbReference type="EMBL" id="BGPR01000070">
    <property type="protein sequence ID" value="GBL90239.1"/>
    <property type="molecule type" value="Genomic_DNA"/>
</dbReference>
<gene>
    <name evidence="1" type="ORF">AVEN_130351_1</name>
</gene>